<name>A0AB39XH07_9BRAD</name>
<proteinExistence type="predicted"/>
<keyword evidence="1" id="KW-0812">Transmembrane</keyword>
<keyword evidence="1" id="KW-1133">Transmembrane helix</keyword>
<accession>A0AB39XH07</accession>
<evidence type="ECO:0000313" key="2">
    <source>
        <dbReference type="EMBL" id="XDV57153.1"/>
    </source>
</evidence>
<dbReference type="EMBL" id="CP165734">
    <property type="protein sequence ID" value="XDV57153.1"/>
    <property type="molecule type" value="Genomic_DNA"/>
</dbReference>
<gene>
    <name evidence="2" type="ORF">AB8Z38_32035</name>
</gene>
<protein>
    <submittedName>
        <fullName evidence="2">Uncharacterized protein</fullName>
    </submittedName>
</protein>
<organism evidence="2">
    <name type="scientific">Bradyrhizobium sp. LLZ17</name>
    <dbReference type="NCBI Taxonomy" id="3239388"/>
    <lineage>
        <taxon>Bacteria</taxon>
        <taxon>Pseudomonadati</taxon>
        <taxon>Pseudomonadota</taxon>
        <taxon>Alphaproteobacteria</taxon>
        <taxon>Hyphomicrobiales</taxon>
        <taxon>Nitrobacteraceae</taxon>
        <taxon>Bradyrhizobium</taxon>
    </lineage>
</organism>
<dbReference type="AlphaFoldDB" id="A0AB39XH07"/>
<keyword evidence="1" id="KW-0472">Membrane</keyword>
<dbReference type="RefSeq" id="WP_369721584.1">
    <property type="nucleotide sequence ID" value="NZ_CP165734.1"/>
</dbReference>
<reference evidence="2" key="1">
    <citation type="submission" date="2024-08" db="EMBL/GenBank/DDBJ databases">
        <authorList>
            <person name="Chaddad Z."/>
            <person name="Lamrabet M."/>
            <person name="Bouhnik O."/>
            <person name="Alami S."/>
            <person name="Wipf D."/>
            <person name="Courty P.E."/>
            <person name="Missbah El Idrissi M."/>
        </authorList>
    </citation>
    <scope>NUCLEOTIDE SEQUENCE</scope>
    <source>
        <strain evidence="2">LLZ17</strain>
    </source>
</reference>
<feature type="transmembrane region" description="Helical" evidence="1">
    <location>
        <begin position="12"/>
        <end position="37"/>
    </location>
</feature>
<evidence type="ECO:0000256" key="1">
    <source>
        <dbReference type="SAM" id="Phobius"/>
    </source>
</evidence>
<sequence>MQLLKENLEHAVTTTILTMTLSLVWGSILTIVITLVARGLGV</sequence>